<evidence type="ECO:0000259" key="1">
    <source>
        <dbReference type="Pfam" id="PF14229"/>
    </source>
</evidence>
<dbReference type="InterPro" id="IPR025567">
    <property type="entry name" value="DUF4332"/>
</dbReference>
<dbReference type="EMBL" id="PQWO01000004">
    <property type="protein sequence ID" value="PZD74050.1"/>
    <property type="molecule type" value="Genomic_DNA"/>
</dbReference>
<proteinExistence type="predicted"/>
<evidence type="ECO:0000313" key="2">
    <source>
        <dbReference type="EMBL" id="PZD74050.1"/>
    </source>
</evidence>
<sequence>MQYCGLLLHAGVSSCAQLAQMPASRLHKNLLRLQVALLQKRELCPTVGEVTQWIQQARLIQR</sequence>
<comment type="caution">
    <text evidence="2">The sequence shown here is derived from an EMBL/GenBank/DDBJ whole genome shotgun (WGS) entry which is preliminary data.</text>
</comment>
<keyword evidence="3" id="KW-1185">Reference proteome</keyword>
<feature type="domain" description="DUF4332" evidence="1">
    <location>
        <begin position="2"/>
        <end position="58"/>
    </location>
</feature>
<protein>
    <recommendedName>
        <fullName evidence="1">DUF4332 domain-containing protein</fullName>
    </recommendedName>
</protein>
<dbReference type="AlphaFoldDB" id="A0A2W1JKY2"/>
<dbReference type="Pfam" id="PF14229">
    <property type="entry name" value="DUF4332"/>
    <property type="match status" value="1"/>
</dbReference>
<reference evidence="2 3" key="1">
    <citation type="journal article" date="2018" name="Sci. Rep.">
        <title>A novel species of the marine cyanobacterium Acaryochloris with a unique pigment content and lifestyle.</title>
        <authorList>
            <person name="Partensky F."/>
            <person name="Six C."/>
            <person name="Ratin M."/>
            <person name="Garczarek L."/>
            <person name="Vaulot D."/>
            <person name="Probert I."/>
            <person name="Calteau A."/>
            <person name="Gourvil P."/>
            <person name="Marie D."/>
            <person name="Grebert T."/>
            <person name="Bouchier C."/>
            <person name="Le Panse S."/>
            <person name="Gachenot M."/>
            <person name="Rodriguez F."/>
            <person name="Garrido J.L."/>
        </authorList>
    </citation>
    <scope>NUCLEOTIDE SEQUENCE [LARGE SCALE GENOMIC DNA]</scope>
    <source>
        <strain evidence="2 3">RCC1774</strain>
    </source>
</reference>
<name>A0A2W1JKY2_9CYAN</name>
<gene>
    <name evidence="2" type="ORF">C1752_01584</name>
</gene>
<evidence type="ECO:0000313" key="3">
    <source>
        <dbReference type="Proteomes" id="UP000248857"/>
    </source>
</evidence>
<dbReference type="Proteomes" id="UP000248857">
    <property type="component" value="Unassembled WGS sequence"/>
</dbReference>
<organism evidence="2 3">
    <name type="scientific">Acaryochloris thomasi RCC1774</name>
    <dbReference type="NCBI Taxonomy" id="1764569"/>
    <lineage>
        <taxon>Bacteria</taxon>
        <taxon>Bacillati</taxon>
        <taxon>Cyanobacteriota</taxon>
        <taxon>Cyanophyceae</taxon>
        <taxon>Acaryochloridales</taxon>
        <taxon>Acaryochloridaceae</taxon>
        <taxon>Acaryochloris</taxon>
        <taxon>Acaryochloris thomasi</taxon>
    </lineage>
</organism>
<accession>A0A2W1JKY2</accession>